<dbReference type="EMBL" id="JAEACQ010000228">
    <property type="protein sequence ID" value="MBL7629387.1"/>
    <property type="molecule type" value="Genomic_DNA"/>
</dbReference>
<dbReference type="SUPFAM" id="SSF110296">
    <property type="entry name" value="Oligoxyloglucan reducing end-specific cellobiohydrolase"/>
    <property type="match status" value="1"/>
</dbReference>
<evidence type="ECO:0000313" key="1">
    <source>
        <dbReference type="EMBL" id="MBL7629387.1"/>
    </source>
</evidence>
<organism evidence="1 2">
    <name type="scientific">Frankia nepalensis</name>
    <dbReference type="NCBI Taxonomy" id="1836974"/>
    <lineage>
        <taxon>Bacteria</taxon>
        <taxon>Bacillati</taxon>
        <taxon>Actinomycetota</taxon>
        <taxon>Actinomycetes</taxon>
        <taxon>Frankiales</taxon>
        <taxon>Frankiaceae</taxon>
        <taxon>Frankia</taxon>
    </lineage>
</organism>
<sequence length="438" mass="45547">MGLGLSLGLVLPVSVSSAQTGPAADVARGGPKGIVEVNVANVPGRDNGQPAVAVSPKNRNNVVVVSTNHRQGVGTSDKYHCFVAYSRDGGENWTETPWPYGNRAMCGDPNLVVDAHGIFYLAFNRLGCEPGVPTTGSPGNCNGVPNHVGVARSLDGGRTWSTPVDTPLVISSTPRLRVDTATGWVYAIGGSAPSAPHAVSISKDRGLTWGPAGVLPSQPLGNQVAVHDKILATATGMTVVNGTQLVPAQPTFYVSRDGGQTFTSSPVTNSAGTPVPPADGALVPNPGAGVTDPIPWVTADPTRSGRFAVLLPRGDNLEVYTTKDAGRTWTGPTVIAAPGAAKPWIEYGSTGLLGVMWRTAAVDVFSVVSFDGGKRFSKPVKVNRVAQPYGSDPSGRIEGDEWSRITLDGKYAYISWSDARAGGSDIDGIVSRVPVSRY</sequence>
<dbReference type="InterPro" id="IPR036278">
    <property type="entry name" value="Sialidase_sf"/>
</dbReference>
<dbReference type="SUPFAM" id="SSF50939">
    <property type="entry name" value="Sialidases"/>
    <property type="match status" value="1"/>
</dbReference>
<name>A0A937UPQ9_9ACTN</name>
<proteinExistence type="predicted"/>
<protein>
    <submittedName>
        <fullName evidence="1">Exo-alpha-sialidase</fullName>
    </submittedName>
</protein>
<gene>
    <name evidence="1" type="ORF">I7412_19900</name>
</gene>
<reference evidence="1" key="1">
    <citation type="submission" date="2020-12" db="EMBL/GenBank/DDBJ databases">
        <title>Genomic characterization of non-nitrogen-fixing Frankia strains.</title>
        <authorList>
            <person name="Carlos-Shanley C."/>
            <person name="Guerra T."/>
            <person name="Hahn D."/>
        </authorList>
    </citation>
    <scope>NUCLEOTIDE SEQUENCE</scope>
    <source>
        <strain evidence="1">CN6</strain>
    </source>
</reference>
<comment type="caution">
    <text evidence="1">The sequence shown here is derived from an EMBL/GenBank/DDBJ whole genome shotgun (WGS) entry which is preliminary data.</text>
</comment>
<keyword evidence="2" id="KW-1185">Reference proteome</keyword>
<accession>A0A937UPQ9</accession>
<evidence type="ECO:0000313" key="2">
    <source>
        <dbReference type="Proteomes" id="UP000604475"/>
    </source>
</evidence>
<dbReference type="Gene3D" id="2.120.10.10">
    <property type="match status" value="2"/>
</dbReference>
<dbReference type="CDD" id="cd15482">
    <property type="entry name" value="Sialidase_non-viral"/>
    <property type="match status" value="1"/>
</dbReference>
<dbReference type="Proteomes" id="UP000604475">
    <property type="component" value="Unassembled WGS sequence"/>
</dbReference>
<dbReference type="RefSeq" id="WP_203006302.1">
    <property type="nucleotide sequence ID" value="NZ_JADWYU010000171.1"/>
</dbReference>
<dbReference type="AlphaFoldDB" id="A0A937UPQ9"/>